<dbReference type="EMBL" id="AP027731">
    <property type="protein sequence ID" value="BDZ44607.1"/>
    <property type="molecule type" value="Genomic_DNA"/>
</dbReference>
<dbReference type="Proteomes" id="UP001321498">
    <property type="component" value="Chromosome"/>
</dbReference>
<organism evidence="3 4">
    <name type="scientific">Naasia aerilata</name>
    <dbReference type="NCBI Taxonomy" id="1162966"/>
    <lineage>
        <taxon>Bacteria</taxon>
        <taxon>Bacillati</taxon>
        <taxon>Actinomycetota</taxon>
        <taxon>Actinomycetes</taxon>
        <taxon>Micrococcales</taxon>
        <taxon>Microbacteriaceae</taxon>
        <taxon>Naasia</taxon>
    </lineage>
</organism>
<dbReference type="RefSeq" id="WP_286278052.1">
    <property type="nucleotide sequence ID" value="NZ_AP027731.1"/>
</dbReference>
<dbReference type="Gene3D" id="3.30.70.1060">
    <property type="entry name" value="Dimeric alpha+beta barrel"/>
    <property type="match status" value="1"/>
</dbReference>
<reference evidence="4" key="1">
    <citation type="journal article" date="2019" name="Int. J. Syst. Evol. Microbiol.">
        <title>The Global Catalogue of Microorganisms (GCM) 10K type strain sequencing project: providing services to taxonomists for standard genome sequencing and annotation.</title>
        <authorList>
            <consortium name="The Broad Institute Genomics Platform"/>
            <consortium name="The Broad Institute Genome Sequencing Center for Infectious Disease"/>
            <person name="Wu L."/>
            <person name="Ma J."/>
        </authorList>
    </citation>
    <scope>NUCLEOTIDE SEQUENCE [LARGE SCALE GENOMIC DNA]</scope>
    <source>
        <strain evidence="4">NBRC 108725</strain>
    </source>
</reference>
<evidence type="ECO:0000259" key="2">
    <source>
        <dbReference type="Pfam" id="PF03795"/>
    </source>
</evidence>
<name>A0ABN6XI97_9MICO</name>
<dbReference type="SUPFAM" id="SSF54909">
    <property type="entry name" value="Dimeric alpha+beta barrel"/>
    <property type="match status" value="1"/>
</dbReference>
<comment type="similarity">
    <text evidence="1">Belongs to the YciI family.</text>
</comment>
<evidence type="ECO:0000313" key="3">
    <source>
        <dbReference type="EMBL" id="BDZ44607.1"/>
    </source>
</evidence>
<dbReference type="PANTHER" id="PTHR35174:SF3">
    <property type="entry name" value="BLL7171 PROTEIN"/>
    <property type="match status" value="1"/>
</dbReference>
<feature type="domain" description="YCII-related" evidence="2">
    <location>
        <begin position="1"/>
        <end position="109"/>
    </location>
</feature>
<proteinExistence type="inferred from homology"/>
<dbReference type="InterPro" id="IPR011008">
    <property type="entry name" value="Dimeric_a/b-barrel"/>
</dbReference>
<keyword evidence="4" id="KW-1185">Reference proteome</keyword>
<sequence length="115" mass="12810">MEFLMIVAADPEAEPYVAEEDTAEAWVEEMDGRGVRVRGNRLHPAERATTVRRRGGRVLVTDGPFAETKETILGYDVLECASLEEAIEVAAKHPMARFGRLELRPAWPFDPDEGA</sequence>
<dbReference type="InterPro" id="IPR005545">
    <property type="entry name" value="YCII"/>
</dbReference>
<dbReference type="PANTHER" id="PTHR35174">
    <property type="entry name" value="BLL7171 PROTEIN-RELATED"/>
    <property type="match status" value="1"/>
</dbReference>
<evidence type="ECO:0000313" key="4">
    <source>
        <dbReference type="Proteomes" id="UP001321498"/>
    </source>
</evidence>
<accession>A0ABN6XI97</accession>
<evidence type="ECO:0000256" key="1">
    <source>
        <dbReference type="ARBA" id="ARBA00007689"/>
    </source>
</evidence>
<dbReference type="Pfam" id="PF03795">
    <property type="entry name" value="YCII"/>
    <property type="match status" value="1"/>
</dbReference>
<gene>
    <name evidence="3" type="ORF">GCM10025866_05160</name>
</gene>
<protein>
    <submittedName>
        <fullName evidence="3">Transcription initiation protein</fullName>
    </submittedName>
</protein>